<evidence type="ECO:0000313" key="1">
    <source>
        <dbReference type="EMBL" id="KAA6322820.1"/>
    </source>
</evidence>
<sequence>MNTEEKKEIDAGGEHAAIAMALHEYLGNNVHDTESMVLTINRVSQVYSPWSSKVFMLREIPKR</sequence>
<accession>A0A5J4QPS4</accession>
<dbReference type="EMBL" id="SNRY01002951">
    <property type="protein sequence ID" value="KAA6322820.1"/>
    <property type="molecule type" value="Genomic_DNA"/>
</dbReference>
<organism evidence="1">
    <name type="scientific">termite gut metagenome</name>
    <dbReference type="NCBI Taxonomy" id="433724"/>
    <lineage>
        <taxon>unclassified sequences</taxon>
        <taxon>metagenomes</taxon>
        <taxon>organismal metagenomes</taxon>
    </lineage>
</organism>
<name>A0A5J4QPS4_9ZZZZ</name>
<dbReference type="AlphaFoldDB" id="A0A5J4QPS4"/>
<reference evidence="1" key="1">
    <citation type="submission" date="2019-03" db="EMBL/GenBank/DDBJ databases">
        <title>Single cell metagenomics reveals metabolic interactions within the superorganism composed of flagellate Streblomastix strix and complex community of Bacteroidetes bacteria on its surface.</title>
        <authorList>
            <person name="Treitli S.C."/>
            <person name="Kolisko M."/>
            <person name="Husnik F."/>
            <person name="Keeling P."/>
            <person name="Hampl V."/>
        </authorList>
    </citation>
    <scope>NUCLEOTIDE SEQUENCE</scope>
    <source>
        <strain evidence="1">STM</strain>
    </source>
</reference>
<gene>
    <name evidence="1" type="ORF">EZS27_027680</name>
</gene>
<protein>
    <submittedName>
        <fullName evidence="1">Uncharacterized protein</fullName>
    </submittedName>
</protein>
<proteinExistence type="predicted"/>
<comment type="caution">
    <text evidence="1">The sequence shown here is derived from an EMBL/GenBank/DDBJ whole genome shotgun (WGS) entry which is preliminary data.</text>
</comment>